<proteinExistence type="inferred from homology"/>
<dbReference type="PROSITE" id="PS50011">
    <property type="entry name" value="PROTEIN_KINASE_DOM"/>
    <property type="match status" value="1"/>
</dbReference>
<dbReference type="PANTHER" id="PTHR11042">
    <property type="entry name" value="EUKARYOTIC TRANSLATION INITIATION FACTOR 2-ALPHA KINASE EIF2-ALPHA KINASE -RELATED"/>
    <property type="match status" value="1"/>
</dbReference>
<dbReference type="InterPro" id="IPR008271">
    <property type="entry name" value="Ser/Thr_kinase_AS"/>
</dbReference>
<accession>A0A7R9QNX2</accession>
<dbReference type="CDD" id="cd00180">
    <property type="entry name" value="PKc"/>
    <property type="match status" value="1"/>
</dbReference>
<dbReference type="PANTHER" id="PTHR11042:SF187">
    <property type="entry name" value="EUKARYOTIC TRANSLATION INITIATION FACTOR 2-ALPHA KINASE 2"/>
    <property type="match status" value="1"/>
</dbReference>
<dbReference type="SMART" id="SM00220">
    <property type="entry name" value="S_TKc"/>
    <property type="match status" value="1"/>
</dbReference>
<gene>
    <name evidence="9" type="ORF">ONB1V03_LOCUS9513</name>
</gene>
<sequence>MTTNLLQDYPDLKDLYVQNERMTREFDHSEDDSIKFIGKGTFGDVFKAKHLIDQKEYAIKTIVIGEKSVKRVKKTVREVYDMTIRELKVWAKLNCDHFTQYRSSWLKAEHKDKELVLTVYIQMDLCWFTLEDGIRKMRQHFDRPVNQFLPTLGYYMASELLIEILEGIDYLHSLTPPIIHRDIKPKNILIKGSPYGRFIKLADFGLATEHLKESMTHTQNNGTDKYIPPEVRLSRCYGTKADMYSIGVTVNELFNFALHSPEPEDDNYMRITKLNETLVDGFPSKRPSCADTLKTRHLWHIPYRAITHTNNGTELQVI</sequence>
<dbReference type="PROSITE" id="PS00107">
    <property type="entry name" value="PROTEIN_KINASE_ATP"/>
    <property type="match status" value="1"/>
</dbReference>
<evidence type="ECO:0000256" key="7">
    <source>
        <dbReference type="RuleBase" id="RU000304"/>
    </source>
</evidence>
<evidence type="ECO:0000256" key="6">
    <source>
        <dbReference type="PROSITE-ProRule" id="PRU10141"/>
    </source>
</evidence>
<name>A0A7R9QNX2_9ACAR</name>
<dbReference type="Gene3D" id="1.10.510.10">
    <property type="entry name" value="Transferase(Phosphotransferase) domain 1"/>
    <property type="match status" value="1"/>
</dbReference>
<dbReference type="Pfam" id="PF00069">
    <property type="entry name" value="Pkinase"/>
    <property type="match status" value="1"/>
</dbReference>
<evidence type="ECO:0000256" key="5">
    <source>
        <dbReference type="ARBA" id="ARBA00037982"/>
    </source>
</evidence>
<evidence type="ECO:0000256" key="2">
    <source>
        <dbReference type="ARBA" id="ARBA00022741"/>
    </source>
</evidence>
<dbReference type="InterPro" id="IPR011009">
    <property type="entry name" value="Kinase-like_dom_sf"/>
</dbReference>
<evidence type="ECO:0000259" key="8">
    <source>
        <dbReference type="PROSITE" id="PS50011"/>
    </source>
</evidence>
<evidence type="ECO:0000256" key="1">
    <source>
        <dbReference type="ARBA" id="ARBA00022679"/>
    </source>
</evidence>
<evidence type="ECO:0000256" key="4">
    <source>
        <dbReference type="ARBA" id="ARBA00022840"/>
    </source>
</evidence>
<dbReference type="Proteomes" id="UP000728032">
    <property type="component" value="Unassembled WGS sequence"/>
</dbReference>
<dbReference type="AlphaFoldDB" id="A0A7R9QNX2"/>
<evidence type="ECO:0000313" key="9">
    <source>
        <dbReference type="EMBL" id="CAD7652855.1"/>
    </source>
</evidence>
<dbReference type="PROSITE" id="PS00108">
    <property type="entry name" value="PROTEIN_KINASE_ST"/>
    <property type="match status" value="1"/>
</dbReference>
<keyword evidence="10" id="KW-1185">Reference proteome</keyword>
<comment type="similarity">
    <text evidence="5">Belongs to the protein kinase superfamily. Ser/Thr protein kinase family. GCN2 subfamily.</text>
</comment>
<keyword evidence="4 6" id="KW-0067">ATP-binding</keyword>
<keyword evidence="3" id="KW-0418">Kinase</keyword>
<feature type="binding site" evidence="6">
    <location>
        <position position="60"/>
    </location>
    <ligand>
        <name>ATP</name>
        <dbReference type="ChEBI" id="CHEBI:30616"/>
    </ligand>
</feature>
<dbReference type="EMBL" id="OC920824">
    <property type="protein sequence ID" value="CAD7652855.1"/>
    <property type="molecule type" value="Genomic_DNA"/>
</dbReference>
<dbReference type="InterPro" id="IPR000719">
    <property type="entry name" value="Prot_kinase_dom"/>
</dbReference>
<feature type="domain" description="Protein kinase" evidence="8">
    <location>
        <begin position="31"/>
        <end position="318"/>
    </location>
</feature>
<dbReference type="GO" id="GO:0005524">
    <property type="term" value="F:ATP binding"/>
    <property type="evidence" value="ECO:0007669"/>
    <property type="project" value="UniProtKB-UniRule"/>
</dbReference>
<dbReference type="InterPro" id="IPR017441">
    <property type="entry name" value="Protein_kinase_ATP_BS"/>
</dbReference>
<dbReference type="InterPro" id="IPR050339">
    <property type="entry name" value="CC_SR_Kinase"/>
</dbReference>
<organism evidence="9">
    <name type="scientific">Oppiella nova</name>
    <dbReference type="NCBI Taxonomy" id="334625"/>
    <lineage>
        <taxon>Eukaryota</taxon>
        <taxon>Metazoa</taxon>
        <taxon>Ecdysozoa</taxon>
        <taxon>Arthropoda</taxon>
        <taxon>Chelicerata</taxon>
        <taxon>Arachnida</taxon>
        <taxon>Acari</taxon>
        <taxon>Acariformes</taxon>
        <taxon>Sarcoptiformes</taxon>
        <taxon>Oribatida</taxon>
        <taxon>Brachypylina</taxon>
        <taxon>Oppioidea</taxon>
        <taxon>Oppiidae</taxon>
        <taxon>Oppiella</taxon>
    </lineage>
</organism>
<protein>
    <recommendedName>
        <fullName evidence="8">Protein kinase domain-containing protein</fullName>
    </recommendedName>
</protein>
<evidence type="ECO:0000256" key="3">
    <source>
        <dbReference type="ARBA" id="ARBA00022777"/>
    </source>
</evidence>
<dbReference type="GO" id="GO:0005737">
    <property type="term" value="C:cytoplasm"/>
    <property type="evidence" value="ECO:0007669"/>
    <property type="project" value="TreeGrafter"/>
</dbReference>
<dbReference type="SUPFAM" id="SSF56112">
    <property type="entry name" value="Protein kinase-like (PK-like)"/>
    <property type="match status" value="1"/>
</dbReference>
<dbReference type="GO" id="GO:0005634">
    <property type="term" value="C:nucleus"/>
    <property type="evidence" value="ECO:0007669"/>
    <property type="project" value="TreeGrafter"/>
</dbReference>
<keyword evidence="7" id="KW-0723">Serine/threonine-protein kinase</keyword>
<dbReference type="EMBL" id="CAJPVJ010005999">
    <property type="protein sequence ID" value="CAG2170042.1"/>
    <property type="molecule type" value="Genomic_DNA"/>
</dbReference>
<dbReference type="GO" id="GO:0004694">
    <property type="term" value="F:eukaryotic translation initiation factor 2alpha kinase activity"/>
    <property type="evidence" value="ECO:0007669"/>
    <property type="project" value="TreeGrafter"/>
</dbReference>
<dbReference type="Gene3D" id="3.30.200.20">
    <property type="entry name" value="Phosphorylase Kinase, domain 1"/>
    <property type="match status" value="1"/>
</dbReference>
<keyword evidence="2 6" id="KW-0547">Nucleotide-binding</keyword>
<dbReference type="OrthoDB" id="6509966at2759"/>
<evidence type="ECO:0000313" key="10">
    <source>
        <dbReference type="Proteomes" id="UP000728032"/>
    </source>
</evidence>
<reference evidence="9" key="1">
    <citation type="submission" date="2020-11" db="EMBL/GenBank/DDBJ databases">
        <authorList>
            <person name="Tran Van P."/>
        </authorList>
    </citation>
    <scope>NUCLEOTIDE SEQUENCE</scope>
</reference>
<keyword evidence="1" id="KW-0808">Transferase</keyword>